<evidence type="ECO:0000256" key="1">
    <source>
        <dbReference type="ARBA" id="ARBA00004123"/>
    </source>
</evidence>
<name>A0A6A4IFN3_9AGAR</name>
<evidence type="ECO:0000256" key="7">
    <source>
        <dbReference type="ARBA" id="ARBA00023242"/>
    </source>
</evidence>
<feature type="compositionally biased region" description="Basic and acidic residues" evidence="8">
    <location>
        <begin position="631"/>
        <end position="667"/>
    </location>
</feature>
<feature type="region of interest" description="Disordered" evidence="8">
    <location>
        <begin position="396"/>
        <end position="470"/>
    </location>
</feature>
<accession>A0A6A4IFN3</accession>
<dbReference type="Gene3D" id="6.10.250.2990">
    <property type="match status" value="1"/>
</dbReference>
<keyword evidence="11" id="KW-1185">Reference proteome</keyword>
<dbReference type="GO" id="GO:0007059">
    <property type="term" value="P:chromosome segregation"/>
    <property type="evidence" value="ECO:0007669"/>
    <property type="project" value="UniProtKB-KW"/>
</dbReference>
<feature type="region of interest" description="Disordered" evidence="8">
    <location>
        <begin position="221"/>
        <end position="253"/>
    </location>
</feature>
<keyword evidence="4" id="KW-0963">Cytoplasm</keyword>
<keyword evidence="6" id="KW-0206">Cytoskeleton</keyword>
<dbReference type="AlphaFoldDB" id="A0A6A4IFN3"/>
<feature type="compositionally biased region" description="Acidic residues" evidence="8">
    <location>
        <begin position="797"/>
        <end position="811"/>
    </location>
</feature>
<feature type="compositionally biased region" description="Polar residues" evidence="8">
    <location>
        <begin position="111"/>
        <end position="123"/>
    </location>
</feature>
<feature type="compositionally biased region" description="Basic and acidic residues" evidence="8">
    <location>
        <begin position="503"/>
        <end position="525"/>
    </location>
</feature>
<feature type="compositionally biased region" description="Polar residues" evidence="8">
    <location>
        <begin position="491"/>
        <end position="502"/>
    </location>
</feature>
<feature type="domain" description="Inner centromere protein ARK-binding" evidence="9">
    <location>
        <begin position="804"/>
        <end position="856"/>
    </location>
</feature>
<evidence type="ECO:0000256" key="2">
    <source>
        <dbReference type="ARBA" id="ARBA00004186"/>
    </source>
</evidence>
<feature type="region of interest" description="Disordered" evidence="8">
    <location>
        <begin position="788"/>
        <end position="822"/>
    </location>
</feature>
<organism evidence="10 11">
    <name type="scientific">Gymnopus androsaceus JB14</name>
    <dbReference type="NCBI Taxonomy" id="1447944"/>
    <lineage>
        <taxon>Eukaryota</taxon>
        <taxon>Fungi</taxon>
        <taxon>Dikarya</taxon>
        <taxon>Basidiomycota</taxon>
        <taxon>Agaricomycotina</taxon>
        <taxon>Agaricomycetes</taxon>
        <taxon>Agaricomycetidae</taxon>
        <taxon>Agaricales</taxon>
        <taxon>Marasmiineae</taxon>
        <taxon>Omphalotaceae</taxon>
        <taxon>Gymnopus</taxon>
    </lineage>
</organism>
<feature type="compositionally biased region" description="Low complexity" evidence="8">
    <location>
        <begin position="53"/>
        <end position="63"/>
    </location>
</feature>
<dbReference type="Proteomes" id="UP000799118">
    <property type="component" value="Unassembled WGS sequence"/>
</dbReference>
<feature type="compositionally biased region" description="Low complexity" evidence="8">
    <location>
        <begin position="715"/>
        <end position="757"/>
    </location>
</feature>
<feature type="compositionally biased region" description="Polar residues" evidence="8">
    <location>
        <begin position="456"/>
        <end position="469"/>
    </location>
</feature>
<dbReference type="PANTHER" id="PTHR13142:SF1">
    <property type="entry name" value="INNER CENTROMERE PROTEIN"/>
    <property type="match status" value="1"/>
</dbReference>
<dbReference type="Pfam" id="PF03941">
    <property type="entry name" value="INCENP_ARK-bind"/>
    <property type="match status" value="1"/>
</dbReference>
<evidence type="ECO:0000313" key="10">
    <source>
        <dbReference type="EMBL" id="KAE9408088.1"/>
    </source>
</evidence>
<feature type="compositionally biased region" description="Basic and acidic residues" evidence="8">
    <location>
        <begin position="676"/>
        <end position="693"/>
    </location>
</feature>
<feature type="region of interest" description="Disordered" evidence="8">
    <location>
        <begin position="491"/>
        <end position="527"/>
    </location>
</feature>
<sequence>MAFDPGRQHFEDRIQKHGFDFLDNYLNNILAKDKEDDVVDLLKTPGRKKTSKPKSVVPSSKLKNTISLEDDEEKENAPSLNSFQKALLQSKAEDESSRMSPNPLQPIKTAPLQQSPVLQSTLAAKSGPISPVKPERAPSPPAQPPVVHLEVAPAPIELSMIAEDDEPAERSQIIPPQHEPTTDFVDLATQPANMSSSSSTDTFHSVPLDSPRVSASLADVVMQDEQSSTSHTESSEKFALPPREPSPPVEETVPLRDDEEMPLDSSQQHAVPGLPGTLHPSVGVGLGTATPGAAIGKRTSWLMKAREAQALETRHTSIFGAASTTHEGPSFKRKSSIMRGEACSWFRAYIRAGKAEGGVPTSKSGRYERSSRQSCSSTNVFGPVFNKPPPVFAAPSATAKSVRKDDAPPLLPSKFSKPASMSVGLSPSLRSPSAKYPHPLSAQSTWESVQSDRSENIFSSQEAPNLSNQLDEDDSWPLEDKMAGTMQWTFSGGDSTWSSSEPNHTDKVFPEHTTHTMPIDSRERQPSPGTLPGAFDMEIDDIDDEVAVGDISIDVSKSTPKLNRSQSQLSMASTSSSQSNVGVFGQATKFQEGQARSQELTACGCCCKEEEKDKKAAVLKNMEVRRQQAIQRKAEEEKNRQFEEEKKMKEEVERRKREREEHTDKRPLKMTNAGTGKKEEDSTLKRKLPEAKKPTPKMGPPPSSKSAFKPIQKASGLSSSTTTNTLHSSTSSAIAGPSSKAPTAVAKAKTKTPAKAPISEDDIVHPSQHVQSQMAARVKAQLDAVRQEPTIPSESIELPEVDSEYSDSEDEDRVKKFDPPHWAQSPELRQALVDQSSINPDNIFGPIRPLRMEEIFRSRGNRFRARTSSANWVGTDQLTLEEEREYARRMGFQ</sequence>
<dbReference type="EMBL" id="ML769392">
    <property type="protein sequence ID" value="KAE9408088.1"/>
    <property type="molecule type" value="Genomic_DNA"/>
</dbReference>
<comment type="similarity">
    <text evidence="3">Belongs to the INCENP family.</text>
</comment>
<keyword evidence="7" id="KW-0539">Nucleus</keyword>
<feature type="region of interest" description="Disordered" evidence="8">
    <location>
        <begin position="163"/>
        <end position="183"/>
    </location>
</feature>
<feature type="region of interest" description="Disordered" evidence="8">
    <location>
        <begin position="631"/>
        <end position="762"/>
    </location>
</feature>
<feature type="region of interest" description="Disordered" evidence="8">
    <location>
        <begin position="356"/>
        <end position="381"/>
    </location>
</feature>
<evidence type="ECO:0000313" key="11">
    <source>
        <dbReference type="Proteomes" id="UP000799118"/>
    </source>
</evidence>
<evidence type="ECO:0000256" key="5">
    <source>
        <dbReference type="ARBA" id="ARBA00022829"/>
    </source>
</evidence>
<evidence type="ECO:0000259" key="9">
    <source>
        <dbReference type="Pfam" id="PF03941"/>
    </source>
</evidence>
<evidence type="ECO:0000256" key="3">
    <source>
        <dbReference type="ARBA" id="ARBA00010042"/>
    </source>
</evidence>
<feature type="region of interest" description="Disordered" evidence="8">
    <location>
        <begin position="265"/>
        <end position="284"/>
    </location>
</feature>
<proteinExistence type="inferred from homology"/>
<feature type="region of interest" description="Disordered" evidence="8">
    <location>
        <begin position="45"/>
        <end position="146"/>
    </location>
</feature>
<dbReference type="GO" id="GO:0005819">
    <property type="term" value="C:spindle"/>
    <property type="evidence" value="ECO:0007669"/>
    <property type="project" value="UniProtKB-SubCell"/>
</dbReference>
<gene>
    <name evidence="10" type="ORF">BT96DRAFT_914091</name>
</gene>
<evidence type="ECO:0000256" key="6">
    <source>
        <dbReference type="ARBA" id="ARBA00023212"/>
    </source>
</evidence>
<keyword evidence="5" id="KW-0159">Chromosome partition</keyword>
<dbReference type="InterPro" id="IPR005635">
    <property type="entry name" value="Inner_centromere_prot_ARK-bd"/>
</dbReference>
<protein>
    <recommendedName>
        <fullName evidence="9">Inner centromere protein ARK-binding domain-containing protein</fullName>
    </recommendedName>
</protein>
<evidence type="ECO:0000256" key="8">
    <source>
        <dbReference type="SAM" id="MobiDB-lite"/>
    </source>
</evidence>
<dbReference type="PANTHER" id="PTHR13142">
    <property type="entry name" value="INNER CENTROMERE PROTEIN"/>
    <property type="match status" value="1"/>
</dbReference>
<reference evidence="10" key="1">
    <citation type="journal article" date="2019" name="Environ. Microbiol.">
        <title>Fungal ecological strategies reflected in gene transcription - a case study of two litter decomposers.</title>
        <authorList>
            <person name="Barbi F."/>
            <person name="Kohler A."/>
            <person name="Barry K."/>
            <person name="Baskaran P."/>
            <person name="Daum C."/>
            <person name="Fauchery L."/>
            <person name="Ihrmark K."/>
            <person name="Kuo A."/>
            <person name="LaButti K."/>
            <person name="Lipzen A."/>
            <person name="Morin E."/>
            <person name="Grigoriev I.V."/>
            <person name="Henrissat B."/>
            <person name="Lindahl B."/>
            <person name="Martin F."/>
        </authorList>
    </citation>
    <scope>NUCLEOTIDE SEQUENCE</scope>
    <source>
        <strain evidence="10">JB14</strain>
    </source>
</reference>
<dbReference type="OrthoDB" id="6123at2759"/>
<comment type="subcellular location">
    <subcellularLocation>
        <location evidence="2">Cytoplasm</location>
        <location evidence="2">Cytoskeleton</location>
        <location evidence="2">Spindle</location>
    </subcellularLocation>
    <subcellularLocation>
        <location evidence="1">Nucleus</location>
    </subcellularLocation>
</comment>
<evidence type="ECO:0000256" key="4">
    <source>
        <dbReference type="ARBA" id="ARBA00022490"/>
    </source>
</evidence>
<dbReference type="GO" id="GO:0005634">
    <property type="term" value="C:nucleus"/>
    <property type="evidence" value="ECO:0007669"/>
    <property type="project" value="UniProtKB-SubCell"/>
</dbReference>